<dbReference type="Proteomes" id="UP000823775">
    <property type="component" value="Unassembled WGS sequence"/>
</dbReference>
<evidence type="ECO:0000313" key="1">
    <source>
        <dbReference type="EMBL" id="MCD9642380.1"/>
    </source>
</evidence>
<sequence length="51" mass="5965">MVQHKKEVKYSPENWMDEGLLALEFPTIWDKVHELGLGDIFTESEECNLTL</sequence>
<comment type="caution">
    <text evidence="1">The sequence shown here is derived from an EMBL/GenBank/DDBJ whole genome shotgun (WGS) entry which is preliminary data.</text>
</comment>
<reference evidence="1 2" key="1">
    <citation type="journal article" date="2021" name="BMC Genomics">
        <title>Datura genome reveals duplications of psychoactive alkaloid biosynthetic genes and high mutation rate following tissue culture.</title>
        <authorList>
            <person name="Rajewski A."/>
            <person name="Carter-House D."/>
            <person name="Stajich J."/>
            <person name="Litt A."/>
        </authorList>
    </citation>
    <scope>NUCLEOTIDE SEQUENCE [LARGE SCALE GENOMIC DNA]</scope>
    <source>
        <strain evidence="1">AR-01</strain>
    </source>
</reference>
<dbReference type="EMBL" id="JACEIK010003611">
    <property type="protein sequence ID" value="MCD9642380.1"/>
    <property type="molecule type" value="Genomic_DNA"/>
</dbReference>
<feature type="non-terminal residue" evidence="1">
    <location>
        <position position="51"/>
    </location>
</feature>
<proteinExistence type="predicted"/>
<evidence type="ECO:0000313" key="2">
    <source>
        <dbReference type="Proteomes" id="UP000823775"/>
    </source>
</evidence>
<protein>
    <submittedName>
        <fullName evidence="1">Uncharacterized protein</fullName>
    </submittedName>
</protein>
<name>A0ABS8V5D8_DATST</name>
<keyword evidence="2" id="KW-1185">Reference proteome</keyword>
<accession>A0ABS8V5D8</accession>
<gene>
    <name evidence="1" type="ORF">HAX54_029187</name>
</gene>
<organism evidence="1 2">
    <name type="scientific">Datura stramonium</name>
    <name type="common">Jimsonweed</name>
    <name type="synonym">Common thornapple</name>
    <dbReference type="NCBI Taxonomy" id="4076"/>
    <lineage>
        <taxon>Eukaryota</taxon>
        <taxon>Viridiplantae</taxon>
        <taxon>Streptophyta</taxon>
        <taxon>Embryophyta</taxon>
        <taxon>Tracheophyta</taxon>
        <taxon>Spermatophyta</taxon>
        <taxon>Magnoliopsida</taxon>
        <taxon>eudicotyledons</taxon>
        <taxon>Gunneridae</taxon>
        <taxon>Pentapetalae</taxon>
        <taxon>asterids</taxon>
        <taxon>lamiids</taxon>
        <taxon>Solanales</taxon>
        <taxon>Solanaceae</taxon>
        <taxon>Solanoideae</taxon>
        <taxon>Datureae</taxon>
        <taxon>Datura</taxon>
    </lineage>
</organism>